<feature type="chain" id="PRO_5030908410" description="Type IV pilus assembly protein PilY1" evidence="2">
    <location>
        <begin position="29"/>
        <end position="1554"/>
    </location>
</feature>
<dbReference type="SUPFAM" id="SSF53300">
    <property type="entry name" value="vWA-like"/>
    <property type="match status" value="1"/>
</dbReference>
<sequence>MKAPNFLCSALASTLATALVLYSGISYADDTEIFFGGSAIDAGIRPNVLFILDDSGSMNDRNTPTRMAQLKTAFSSIINNAGSINVGVMALNSTTGGSRLLSPVRPIDESVNVKLSNPVLLASGDDASYSSNGTTNISDPTLVMGYTGNSEQNVTRSLGTGSSYSAEYSSYYVVRSGGVDYACSSKIAAQGTVCPSGTKATINSTTGSSGNDGILLFRNLNVPAGVTITAARLVVTRASTSTGTVRPFSVKIENTKTAAAFNNDDTIGSDRDFGNTNLNIATVTPDRNGEELTFNLTTQFQNLRGLPPSDNPIADVALRLRGTGSNSYSWYLGDGTTTSPEHTPRLEIEWTGSTDINRTTGLRFQNVAIPKGATITSARIDFVPAASDDRPVTFSITAQNIADAPIFTANASNFTGRVKTSNSATWTPAEWRTSSPQVYVEGPTVTALVQSVINSNADWCGNNSMAFFITPTSGTGSRTTFSVDAAKDLQPVLNVTYEGGEDGCLDPILDISVIDAKDDGYQAGTSSSTRTPNLTSTTLSFSNGYIASRYQKVPVKQGATVKEAQIIVTPNNTNSGNATVYIEDVNNSAELTTNRENISNRFPSSGGATCSFAPVAAGVPITCSAEGIKTQLQNLFARSGWADGNALSLLIRPSSGSLAVRSRDYGAGSSITLRVKLASGGLGENSYTIRDYTNGIVQGLSANGYTPIVPALYEAAGYLAQKPGKHIGNVPSPITSSCQANYLVLLTDGEANTNPSSAQTAAQDGIASLIGSSCSGDSTYSSEKCGRSVVQWLATEDQADYDGLNTVTTHTIGFNTSSNNQATTFLNNLASLGGGKAYQAENAADLANAFDDIVQAALATNTTFVNTSAPVNSFNRADNLDELYFALFRPSETDRWAGNLKRYRLKTEGTVATIVDADDAAAIDGNTGFFKSSARSFWSATQDGSDISKGGAGFKLPEPANRKLFTYLGNSPAGTPAALESLISTNTNITAERLGDSSMTTVERANLLKYIRGVDTDDSGNDTNRQALGDPIHSSPRLVTYGCNTYANGECTSPDLSAIMGTNEGFIHAFNTSTGVEQFAFMPEALLPNIKQLRANAKSSSTKPRLYGMDNTVTLWVNDANNNGVIYGDPSTGTTTGLNTGEFVYAYATMGRGGRNIYALDITNRNEPKMLWQILGGTTTGFEKLAQTWSAPVKTRIKVGSTIRDVLIFAGGYDKDQDDLNTSTSVYAQDDIGNAIYIVDAKTGEKIWSVSNSSGHDLILSKMKYSIPSGVRVIDIQEANGVLVTDPDKLADQFFVGDMGGQVWRFYINNGQSGAGLVTAAGTSGDGVFATIGGTTTESARRFYHEPDVALLNINGSRSLVVNIGSGYRGHPLNEYIVDRFYSFRTSALFKTTGEGTLTEAHLYDATLNLVQAGDATQKSDANNAFRNITGGWYITLTNSGEKVLSRALTVGGELYFNTYEPSTSTAACSATVGKNRSYRVRLLDATPASVPVNGNGTPGDRSDLSNSGGISGDPQLFCSGNDCWVLPDPSLDPVKANMPPLGKTYWMDSADLD</sequence>
<dbReference type="RefSeq" id="WP_187672350.1">
    <property type="nucleotide sequence ID" value="NZ_CAJFCI010000070.1"/>
</dbReference>
<evidence type="ECO:0000256" key="1">
    <source>
        <dbReference type="SAM" id="MobiDB-lite"/>
    </source>
</evidence>
<name>A0A7U7EQ57_9GAMM</name>
<evidence type="ECO:0000256" key="2">
    <source>
        <dbReference type="SAM" id="SignalP"/>
    </source>
</evidence>
<comment type="caution">
    <text evidence="3">The sequence shown here is derived from an EMBL/GenBank/DDBJ whole genome shotgun (WGS) entry which is preliminary data.</text>
</comment>
<feature type="region of interest" description="Disordered" evidence="1">
    <location>
        <begin position="1490"/>
        <end position="1509"/>
    </location>
</feature>
<keyword evidence="4" id="KW-1185">Reference proteome</keyword>
<evidence type="ECO:0008006" key="5">
    <source>
        <dbReference type="Google" id="ProtNLM"/>
    </source>
</evidence>
<protein>
    <recommendedName>
        <fullName evidence="5">Type IV pilus assembly protein PilY1</fullName>
    </recommendedName>
</protein>
<gene>
    <name evidence="3" type="ORF">PSEWESI4_03331</name>
</gene>
<dbReference type="Proteomes" id="UP000583387">
    <property type="component" value="Unassembled WGS sequence"/>
</dbReference>
<dbReference type="Gene3D" id="3.40.50.410">
    <property type="entry name" value="von Willebrand factor, type A domain"/>
    <property type="match status" value="2"/>
</dbReference>
<feature type="signal peptide" evidence="2">
    <location>
        <begin position="1"/>
        <end position="28"/>
    </location>
</feature>
<dbReference type="InterPro" id="IPR036465">
    <property type="entry name" value="vWFA_dom_sf"/>
</dbReference>
<reference evidence="3 4" key="1">
    <citation type="submission" date="2020-08" db="EMBL/GenBank/DDBJ databases">
        <authorList>
            <person name="Criscuolo A."/>
        </authorList>
    </citation>
    <scope>NUCLEOTIDE SEQUENCE [LARGE SCALE GENOMIC DNA]</scope>
    <source>
        <strain evidence="3">CIP111764</strain>
    </source>
</reference>
<dbReference type="EMBL" id="CAJFCI010000070">
    <property type="protein sequence ID" value="CAD5109035.1"/>
    <property type="molecule type" value="Genomic_DNA"/>
</dbReference>
<organism evidence="3 4">
    <name type="scientific">Zestomonas carbonaria</name>
    <dbReference type="NCBI Taxonomy" id="2762745"/>
    <lineage>
        <taxon>Bacteria</taxon>
        <taxon>Pseudomonadati</taxon>
        <taxon>Pseudomonadota</taxon>
        <taxon>Gammaproteobacteria</taxon>
        <taxon>Pseudomonadales</taxon>
        <taxon>Pseudomonadaceae</taxon>
        <taxon>Zestomonas</taxon>
    </lineage>
</organism>
<evidence type="ECO:0000313" key="3">
    <source>
        <dbReference type="EMBL" id="CAD5109035.1"/>
    </source>
</evidence>
<accession>A0A7U7EQ57</accession>
<proteinExistence type="predicted"/>
<keyword evidence="2" id="KW-0732">Signal</keyword>
<evidence type="ECO:0000313" key="4">
    <source>
        <dbReference type="Proteomes" id="UP000583387"/>
    </source>
</evidence>